<feature type="compositionally biased region" description="Low complexity" evidence="4">
    <location>
        <begin position="387"/>
        <end position="410"/>
    </location>
</feature>
<feature type="compositionally biased region" description="Polar residues" evidence="4">
    <location>
        <begin position="369"/>
        <end position="379"/>
    </location>
</feature>
<feature type="compositionally biased region" description="Low complexity" evidence="4">
    <location>
        <begin position="313"/>
        <end position="327"/>
    </location>
</feature>
<feature type="compositionally biased region" description="Low complexity" evidence="4">
    <location>
        <begin position="724"/>
        <end position="747"/>
    </location>
</feature>
<evidence type="ECO:0000313" key="6">
    <source>
        <dbReference type="EMBL" id="CAE0431415.1"/>
    </source>
</evidence>
<proteinExistence type="predicted"/>
<reference evidence="6" key="1">
    <citation type="submission" date="2021-01" db="EMBL/GenBank/DDBJ databases">
        <authorList>
            <person name="Corre E."/>
            <person name="Pelletier E."/>
            <person name="Niang G."/>
            <person name="Scheremetjew M."/>
            <person name="Finn R."/>
            <person name="Kale V."/>
            <person name="Holt S."/>
            <person name="Cochrane G."/>
            <person name="Meng A."/>
            <person name="Brown T."/>
            <person name="Cohen L."/>
        </authorList>
    </citation>
    <scope>NUCLEOTIDE SEQUENCE</scope>
    <source>
        <strain evidence="6">GSBS06</strain>
    </source>
</reference>
<feature type="coiled-coil region" evidence="3">
    <location>
        <begin position="248"/>
        <end position="284"/>
    </location>
</feature>
<dbReference type="EMBL" id="HBIN01002626">
    <property type="protein sequence ID" value="CAE0431415.1"/>
    <property type="molecule type" value="Transcribed_RNA"/>
</dbReference>
<feature type="region of interest" description="Disordered" evidence="4">
    <location>
        <begin position="286"/>
        <end position="305"/>
    </location>
</feature>
<dbReference type="Pfam" id="PF06203">
    <property type="entry name" value="CCT"/>
    <property type="match status" value="1"/>
</dbReference>
<evidence type="ECO:0000256" key="3">
    <source>
        <dbReference type="SAM" id="Coils"/>
    </source>
</evidence>
<feature type="domain" description="CCT" evidence="5">
    <location>
        <begin position="480"/>
        <end position="522"/>
    </location>
</feature>
<evidence type="ECO:0000256" key="2">
    <source>
        <dbReference type="ARBA" id="ARBA00023242"/>
    </source>
</evidence>
<evidence type="ECO:0000256" key="4">
    <source>
        <dbReference type="SAM" id="MobiDB-lite"/>
    </source>
</evidence>
<feature type="compositionally biased region" description="Polar residues" evidence="4">
    <location>
        <begin position="691"/>
        <end position="723"/>
    </location>
</feature>
<keyword evidence="3" id="KW-0175">Coiled coil</keyword>
<feature type="region of interest" description="Disordered" evidence="4">
    <location>
        <begin position="312"/>
        <end position="347"/>
    </location>
</feature>
<evidence type="ECO:0000256" key="1">
    <source>
        <dbReference type="ARBA" id="ARBA00004123"/>
    </source>
</evidence>
<feature type="compositionally biased region" description="Low complexity" evidence="4">
    <location>
        <begin position="668"/>
        <end position="690"/>
    </location>
</feature>
<feature type="compositionally biased region" description="Polar residues" evidence="4">
    <location>
        <begin position="611"/>
        <end position="662"/>
    </location>
</feature>
<feature type="region of interest" description="Disordered" evidence="4">
    <location>
        <begin position="365"/>
        <end position="410"/>
    </location>
</feature>
<dbReference type="AlphaFoldDB" id="A0A7S3LIG6"/>
<feature type="region of interest" description="Disordered" evidence="4">
    <location>
        <begin position="611"/>
        <end position="765"/>
    </location>
</feature>
<dbReference type="PANTHER" id="PTHR31319">
    <property type="entry name" value="ZINC FINGER PROTEIN CONSTANS-LIKE 4"/>
    <property type="match status" value="1"/>
</dbReference>
<feature type="region of interest" description="Disordered" evidence="4">
    <location>
        <begin position="96"/>
        <end position="117"/>
    </location>
</feature>
<feature type="compositionally biased region" description="Pro residues" evidence="4">
    <location>
        <begin position="290"/>
        <end position="300"/>
    </location>
</feature>
<name>A0A7S3LIG6_9STRA</name>
<organism evidence="6">
    <name type="scientific">Aplanochytrium stocchinoi</name>
    <dbReference type="NCBI Taxonomy" id="215587"/>
    <lineage>
        <taxon>Eukaryota</taxon>
        <taxon>Sar</taxon>
        <taxon>Stramenopiles</taxon>
        <taxon>Bigyra</taxon>
        <taxon>Labyrinthulomycetes</taxon>
        <taxon>Thraustochytrida</taxon>
        <taxon>Thraustochytriidae</taxon>
        <taxon>Aplanochytrium</taxon>
    </lineage>
</organism>
<dbReference type="PANTHER" id="PTHR31319:SF77">
    <property type="entry name" value="ZINC FINGER PROTEIN CONSTANS-LIKE 4"/>
    <property type="match status" value="1"/>
</dbReference>
<gene>
    <name evidence="6" type="ORF">ASTO00021_LOCUS1752</name>
</gene>
<protein>
    <recommendedName>
        <fullName evidence="5">CCT domain-containing protein</fullName>
    </recommendedName>
</protein>
<keyword evidence="2" id="KW-0539">Nucleus</keyword>
<dbReference type="PROSITE" id="PS51017">
    <property type="entry name" value="CCT"/>
    <property type="match status" value="1"/>
</dbReference>
<comment type="subcellular location">
    <subcellularLocation>
        <location evidence="1">Nucleus</location>
    </subcellularLocation>
</comment>
<dbReference type="GO" id="GO:0005634">
    <property type="term" value="C:nucleus"/>
    <property type="evidence" value="ECO:0007669"/>
    <property type="project" value="UniProtKB-SubCell"/>
</dbReference>
<dbReference type="InterPro" id="IPR045281">
    <property type="entry name" value="CONSTANS-like"/>
</dbReference>
<accession>A0A7S3LIG6</accession>
<sequence length="797" mass="85522">MVSSTFDWTKIEKVGDILSSPKRQQRARGLSLEFSMLPTSLRDLAELEEAMNMGAKSDDTGEETAAKILSSSSSSANGIRVKPILSSSENKTTSPYMRKFKYKKLGGKTPARRSPQNIERLNRALNAAGSSNIPQAKPRYTYNTSDRWDPIQPLYALHPQYANNARVSVYCKFTGAQLAFVRQPKAFIDQHRVHRTRLKQYALKFKMMNGKSDNKSTVAANSSYKSILSTNRPLTPSTDKQTELRKKVEAMAALAKKEEDALKAAQAKAAAAKAALKAAQLQLEQGTKPKLPPPPPPPSPSQTAASRYKMNTLNRSGSGSQQSLSNSTNKSFSKPGYTKPTISSTTRNVSSINVTAIQKAKQAALQKKMANSSSASRHNLGSPVLDKSISSSQSLQTKSGSNNPTINKSNLTKSLLNSSSVLRTPSVSVISQTNTNSSNIGHRQGTCQITKLSASRVGGIKRSTVGPKGKMIGKYTPEERLERIKRFMEKRKNRVWMKKVKYGCRKKLADSRPRVKGRFVPRSAVINGMVMPPNTSTSSAVTKPTVSSLNRKVTLSNSKTATSKVGTAKYSHASYLAKSNVKSKASITYPSAKSKVQPRYGAYTAKIQKTVTAKQNSRPNGVHTSSLYQKQKFTPLSSTKPSSIYKSAVSQRKPTFSSQLQRAGTGATSLYKTSSSGSSGPSSLLSITSSVKNSVEVSNGNNTKPTIQKTQPPSVPKQATTGVATQSLTSATKTLSLTSPTKGSTPTALHTPSAKIGTAVAPKMTPATKGTATIANGTITPLANSLPSVSKAAATAQ</sequence>
<dbReference type="InterPro" id="IPR010402">
    <property type="entry name" value="CCT_domain"/>
</dbReference>
<evidence type="ECO:0000259" key="5">
    <source>
        <dbReference type="PROSITE" id="PS51017"/>
    </source>
</evidence>